<feature type="region of interest" description="Disordered" evidence="1">
    <location>
        <begin position="146"/>
        <end position="165"/>
    </location>
</feature>
<proteinExistence type="predicted"/>
<name>A0A645HKI4_9ZZZZ</name>
<evidence type="ECO:0000313" key="2">
    <source>
        <dbReference type="EMBL" id="MPN38699.1"/>
    </source>
</evidence>
<dbReference type="AlphaFoldDB" id="A0A645HKI4"/>
<accession>A0A645HKI4</accession>
<gene>
    <name evidence="2" type="ORF">SDC9_186224</name>
</gene>
<feature type="region of interest" description="Disordered" evidence="1">
    <location>
        <begin position="1"/>
        <end position="40"/>
    </location>
</feature>
<dbReference type="EMBL" id="VSSQ01094086">
    <property type="protein sequence ID" value="MPN38699.1"/>
    <property type="molecule type" value="Genomic_DNA"/>
</dbReference>
<organism evidence="2">
    <name type="scientific">bioreactor metagenome</name>
    <dbReference type="NCBI Taxonomy" id="1076179"/>
    <lineage>
        <taxon>unclassified sequences</taxon>
        <taxon>metagenomes</taxon>
        <taxon>ecological metagenomes</taxon>
    </lineage>
</organism>
<comment type="caution">
    <text evidence="2">The sequence shown here is derived from an EMBL/GenBank/DDBJ whole genome shotgun (WGS) entry which is preliminary data.</text>
</comment>
<protein>
    <submittedName>
        <fullName evidence="2">Uncharacterized protein</fullName>
    </submittedName>
</protein>
<sequence length="165" mass="18228">MLAKAAKADDGKNAAQRSSVERRSDQQGQGNGHEGQQAHVQVNALAIQEVVVRDQAAGMPQHPLVLRLEPILRTAQQSKDSQPRAERVHQHGKGKIVPFTPMQRPFIVQSQIARNGHEEHGQYAACKTRVIQIVSAMHACGCGGNDRHGKTYGNTRRQRCQYMPP</sequence>
<evidence type="ECO:0000256" key="1">
    <source>
        <dbReference type="SAM" id="MobiDB-lite"/>
    </source>
</evidence>
<reference evidence="2" key="1">
    <citation type="submission" date="2019-08" db="EMBL/GenBank/DDBJ databases">
        <authorList>
            <person name="Kucharzyk K."/>
            <person name="Murdoch R.W."/>
            <person name="Higgins S."/>
            <person name="Loffler F."/>
        </authorList>
    </citation>
    <scope>NUCLEOTIDE SEQUENCE</scope>
</reference>
<feature type="region of interest" description="Disordered" evidence="1">
    <location>
        <begin position="75"/>
        <end position="98"/>
    </location>
</feature>
<feature type="compositionally biased region" description="Basic and acidic residues" evidence="1">
    <location>
        <begin position="1"/>
        <end position="12"/>
    </location>
</feature>